<feature type="compositionally biased region" description="Polar residues" evidence="1">
    <location>
        <begin position="404"/>
        <end position="414"/>
    </location>
</feature>
<feature type="compositionally biased region" description="Low complexity" evidence="1">
    <location>
        <begin position="435"/>
        <end position="461"/>
    </location>
</feature>
<feature type="region of interest" description="Disordered" evidence="1">
    <location>
        <begin position="159"/>
        <end position="535"/>
    </location>
</feature>
<feature type="compositionally biased region" description="Basic and acidic residues" evidence="1">
    <location>
        <begin position="586"/>
        <end position="608"/>
    </location>
</feature>
<feature type="region of interest" description="Disordered" evidence="1">
    <location>
        <begin position="770"/>
        <end position="968"/>
    </location>
</feature>
<feature type="compositionally biased region" description="Low complexity" evidence="1">
    <location>
        <begin position="166"/>
        <end position="175"/>
    </location>
</feature>
<feature type="region of interest" description="Disordered" evidence="1">
    <location>
        <begin position="562"/>
        <end position="741"/>
    </location>
</feature>
<feature type="compositionally biased region" description="Basic and acidic residues" evidence="1">
    <location>
        <begin position="910"/>
        <end position="925"/>
    </location>
</feature>
<protein>
    <submittedName>
        <fullName evidence="2">Uncharacterized protein</fullName>
    </submittedName>
</protein>
<feature type="compositionally biased region" description="Polar residues" evidence="1">
    <location>
        <begin position="463"/>
        <end position="475"/>
    </location>
</feature>
<keyword evidence="3" id="KW-1185">Reference proteome</keyword>
<feature type="compositionally biased region" description="Basic and acidic residues" evidence="1">
    <location>
        <begin position="634"/>
        <end position="645"/>
    </location>
</feature>
<dbReference type="OrthoDB" id="431557at2759"/>
<feature type="compositionally biased region" description="Polar residues" evidence="1">
    <location>
        <begin position="724"/>
        <end position="733"/>
    </location>
</feature>
<feature type="compositionally biased region" description="Polar residues" evidence="1">
    <location>
        <begin position="227"/>
        <end position="240"/>
    </location>
</feature>
<dbReference type="Proteomes" id="UP000620104">
    <property type="component" value="Unassembled WGS sequence"/>
</dbReference>
<name>A0A8H3TUL5_9TREE</name>
<evidence type="ECO:0000313" key="3">
    <source>
        <dbReference type="Proteomes" id="UP000620104"/>
    </source>
</evidence>
<feature type="region of interest" description="Disordered" evidence="1">
    <location>
        <begin position="990"/>
        <end position="1034"/>
    </location>
</feature>
<feature type="compositionally biased region" description="Basic and acidic residues" evidence="1">
    <location>
        <begin position="520"/>
        <end position="535"/>
    </location>
</feature>
<dbReference type="EMBL" id="BLZA01000021">
    <property type="protein sequence ID" value="GHJ87457.1"/>
    <property type="molecule type" value="Genomic_DNA"/>
</dbReference>
<feature type="compositionally biased region" description="Polar residues" evidence="1">
    <location>
        <begin position="676"/>
        <end position="685"/>
    </location>
</feature>
<feature type="compositionally biased region" description="Pro residues" evidence="1">
    <location>
        <begin position="8"/>
        <end position="21"/>
    </location>
</feature>
<feature type="compositionally biased region" description="Gly residues" evidence="1">
    <location>
        <begin position="270"/>
        <end position="282"/>
    </location>
</feature>
<feature type="compositionally biased region" description="Basic and acidic residues" evidence="1">
    <location>
        <begin position="795"/>
        <end position="809"/>
    </location>
</feature>
<feature type="region of interest" description="Disordered" evidence="1">
    <location>
        <begin position="1099"/>
        <end position="1132"/>
    </location>
</feature>
<comment type="caution">
    <text evidence="2">The sequence shown here is derived from an EMBL/GenBank/DDBJ whole genome shotgun (WGS) entry which is preliminary data.</text>
</comment>
<proteinExistence type="predicted"/>
<feature type="compositionally biased region" description="Acidic residues" evidence="1">
    <location>
        <begin position="811"/>
        <end position="824"/>
    </location>
</feature>
<accession>A0A8H3TUL5</accession>
<feature type="compositionally biased region" description="Gly residues" evidence="1">
    <location>
        <begin position="341"/>
        <end position="351"/>
    </location>
</feature>
<feature type="region of interest" description="Disordered" evidence="1">
    <location>
        <begin position="1"/>
        <end position="26"/>
    </location>
</feature>
<evidence type="ECO:0000256" key="1">
    <source>
        <dbReference type="SAM" id="MobiDB-lite"/>
    </source>
</evidence>
<sequence>MSKRQGGPAPPPPLPPGPQPQHDPAAVAAAWQQYYAQQGMMTQAAQPVVQPNSAPATTNAYSNYGYGPGAGMPGHGSMNAGMSVNRNMGGAATNHMYGRPQQNPAMDVNMGMNIGHTGHAMPMAGMQGVGMQGVGGGMGIGMQPQGQYAGMYAQPAVQHQQQRPVGYGMQQQPMQPYQPPQQQPMGMAPTAGPVRPPYNGPVQPQIQQPFAAPGPYSSIQPAGPMTPISQSTGRPNGNYQGTRGGRRPGGPGPHSAGPGSGPIGMNGHNGMQGGGVGGGGGNFPPAKRPRMEGPPGNRPMGQPGAMSGPPMTPGPRSAPIGNGMSPNAPMRHGPVSDYGGSQDGRGLGNGPPRGSTRGRGMSGSIGGGMSRGVPGGGRGRGGSFGASSDAGSTRGGPRPIRGSVNGSIPANGPSSYRGRGAKFIPGPGSSSGHAGTPRGPRGSRGSSTRGGYTSSRTGESYGNHRQYQDRTTGPASTKAPPRGPGGPGGKAKSDLSTNRSRGAGGKNRSGDDSEATAAYNEERTRVAREEARKRTMTDFRIIGLEIKQLGWKWGKVRDVEVEDDNDSAASDIDAKLELDDGASAGKENDVEVKKEAEADVKLGAKSTEETASDEVTADLPPGNSKKIGKQSDAASKERGIEKATFAEDTPSGDAKPEVESETMPVPEIKQDADSIQPENAAQQSGVESSSEEVVRKRGEKRKAKMSSPDAEDDARIIAKKRNTHGPNNRTLDSAVTPAPSPEKNRFRIYFASPVERGEGISLKAYLAGKLDEASTEDEAQEFEEAEMDGSGDEYEGQHDEELEEEHPAGYEDQEYHEENVDENEGDPHGKERLDVEGAQEIDQAEAGSDHLGHGPGDSNVASEERVTHEGTAAETEEDPAHKDEQGDADVMQGERSEAEELADVSMITAKGDEPLEKQADGAKESEETEPEPSTAGDVPNDASAVKDPCVAVEATTKDGESAEAVQREAALATAEAQKVALQASAENTSAAYEARSSRQPITPSGPLAHSMTNQPFRRSPSAPPTSLDVPVPTPNRLSILYADGKRRIVLDAAVVEHVQIHRKRGMIKVRIGGFKEAVHEKQVENLAKKTGEMNVAVPAGEEPQGDAPVEGQAEAATAQDGETEEEAEKPKSPVKGILLEALNEGINVFGLGSSSAAAAEDNVPSLPPLDVPTKFETGDDIELIAFLDLGNRLSEPKWVKSGQLEDWISTSPNKSRDGAETAEENWRWRKKLEIVDPDAPTTLASVLEGWAFKSKVGSLKERRRFLNTHLLEGNEFAQILLRASTSNDYTPLSHSQITHTHSILKKSVRPGSVHYEQQSYASLAVMAIINLAKDYAAKANVEATAVNDKIADVIKALPNPVIYANTDKLFEDWLKHTGPNSRKAKPAK</sequence>
<evidence type="ECO:0000313" key="2">
    <source>
        <dbReference type="EMBL" id="GHJ87457.1"/>
    </source>
</evidence>
<feature type="compositionally biased region" description="Acidic residues" evidence="1">
    <location>
        <begin position="773"/>
        <end position="794"/>
    </location>
</feature>
<gene>
    <name evidence="2" type="ORF">NliqN6_3859</name>
</gene>
<feature type="compositionally biased region" description="Basic and acidic residues" evidence="1">
    <location>
        <begin position="825"/>
        <end position="835"/>
    </location>
</feature>
<organism evidence="2 3">
    <name type="scientific">Naganishia liquefaciens</name>
    <dbReference type="NCBI Taxonomy" id="104408"/>
    <lineage>
        <taxon>Eukaryota</taxon>
        <taxon>Fungi</taxon>
        <taxon>Dikarya</taxon>
        <taxon>Basidiomycota</taxon>
        <taxon>Agaricomycotina</taxon>
        <taxon>Tremellomycetes</taxon>
        <taxon>Filobasidiales</taxon>
        <taxon>Filobasidiaceae</taxon>
        <taxon>Naganishia</taxon>
    </lineage>
</organism>
<reference evidence="2" key="1">
    <citation type="submission" date="2020-07" db="EMBL/GenBank/DDBJ databases">
        <title>Draft Genome Sequence of a Deep-Sea Yeast, Naganishia (Cryptococcus) liquefaciens strain N6.</title>
        <authorList>
            <person name="Han Y.W."/>
            <person name="Kajitani R."/>
            <person name="Morimoto H."/>
            <person name="Parhat M."/>
            <person name="Tsubouchi H."/>
            <person name="Bakenova O."/>
            <person name="Ogata M."/>
            <person name="Argunhan B."/>
            <person name="Aoki R."/>
            <person name="Kajiwara S."/>
            <person name="Itoh T."/>
            <person name="Iwasaki H."/>
        </authorList>
    </citation>
    <scope>NUCLEOTIDE SEQUENCE</scope>
    <source>
        <strain evidence="2">N6</strain>
    </source>
</reference>
<feature type="compositionally biased region" description="Gly residues" evidence="1">
    <location>
        <begin position="360"/>
        <end position="384"/>
    </location>
</feature>